<keyword evidence="1 5" id="KW-0489">Methyltransferase</keyword>
<dbReference type="Gene3D" id="3.40.50.150">
    <property type="entry name" value="Vaccinia Virus protein VP39"/>
    <property type="match status" value="1"/>
</dbReference>
<dbReference type="Proteomes" id="UP001290861">
    <property type="component" value="Unassembled WGS sequence"/>
</dbReference>
<proteinExistence type="predicted"/>
<evidence type="ECO:0000313" key="6">
    <source>
        <dbReference type="Proteomes" id="UP001290861"/>
    </source>
</evidence>
<dbReference type="CDD" id="cd02440">
    <property type="entry name" value="AdoMet_MTases"/>
    <property type="match status" value="1"/>
</dbReference>
<reference evidence="5 6" key="1">
    <citation type="journal article" date="2024" name="Appl. Environ. Microbiol.">
        <title>Pontiella agarivorans sp. nov., a novel marine anaerobic bacterium capable of degrading macroalgal polysaccharides and fixing nitrogen.</title>
        <authorList>
            <person name="Liu N."/>
            <person name="Kivenson V."/>
            <person name="Peng X."/>
            <person name="Cui Z."/>
            <person name="Lankiewicz T.S."/>
            <person name="Gosselin K.M."/>
            <person name="English C.J."/>
            <person name="Blair E.M."/>
            <person name="O'Malley M.A."/>
            <person name="Valentine D.L."/>
        </authorList>
    </citation>
    <scope>NUCLEOTIDE SEQUENCE [LARGE SCALE GENOMIC DNA]</scope>
    <source>
        <strain evidence="5 6">NLcol2</strain>
    </source>
</reference>
<evidence type="ECO:0000256" key="3">
    <source>
        <dbReference type="ARBA" id="ARBA00022691"/>
    </source>
</evidence>
<dbReference type="PANTHER" id="PTHR43591">
    <property type="entry name" value="METHYLTRANSFERASE"/>
    <property type="match status" value="1"/>
</dbReference>
<dbReference type="InterPro" id="IPR029063">
    <property type="entry name" value="SAM-dependent_MTases_sf"/>
</dbReference>
<keyword evidence="2" id="KW-0808">Transferase</keyword>
<dbReference type="EMBL" id="JARVCO010000007">
    <property type="protein sequence ID" value="MDZ8118232.1"/>
    <property type="molecule type" value="Genomic_DNA"/>
</dbReference>
<keyword evidence="3" id="KW-0949">S-adenosyl-L-methionine</keyword>
<evidence type="ECO:0000256" key="2">
    <source>
        <dbReference type="ARBA" id="ARBA00022679"/>
    </source>
</evidence>
<organism evidence="5 6">
    <name type="scientific">Pontiella agarivorans</name>
    <dbReference type="NCBI Taxonomy" id="3038953"/>
    <lineage>
        <taxon>Bacteria</taxon>
        <taxon>Pseudomonadati</taxon>
        <taxon>Kiritimatiellota</taxon>
        <taxon>Kiritimatiellia</taxon>
        <taxon>Kiritimatiellales</taxon>
        <taxon>Pontiellaceae</taxon>
        <taxon>Pontiella</taxon>
    </lineage>
</organism>
<dbReference type="GO" id="GO:0008168">
    <property type="term" value="F:methyltransferase activity"/>
    <property type="evidence" value="ECO:0007669"/>
    <property type="project" value="UniProtKB-KW"/>
</dbReference>
<dbReference type="Pfam" id="PF08241">
    <property type="entry name" value="Methyltransf_11"/>
    <property type="match status" value="1"/>
</dbReference>
<name>A0ABU5MVT1_9BACT</name>
<accession>A0ABU5MVT1</accession>
<dbReference type="GO" id="GO:0032259">
    <property type="term" value="P:methylation"/>
    <property type="evidence" value="ECO:0007669"/>
    <property type="project" value="UniProtKB-KW"/>
</dbReference>
<dbReference type="InterPro" id="IPR013216">
    <property type="entry name" value="Methyltransf_11"/>
</dbReference>
<dbReference type="RefSeq" id="WP_322608030.1">
    <property type="nucleotide sequence ID" value="NZ_JARVCO010000007.1"/>
</dbReference>
<evidence type="ECO:0000313" key="5">
    <source>
        <dbReference type="EMBL" id="MDZ8118232.1"/>
    </source>
</evidence>
<comment type="caution">
    <text evidence="5">The sequence shown here is derived from an EMBL/GenBank/DDBJ whole genome shotgun (WGS) entry which is preliminary data.</text>
</comment>
<evidence type="ECO:0000259" key="4">
    <source>
        <dbReference type="Pfam" id="PF08241"/>
    </source>
</evidence>
<gene>
    <name evidence="5" type="ORF">P9H32_06275</name>
</gene>
<dbReference type="SUPFAM" id="SSF53335">
    <property type="entry name" value="S-adenosyl-L-methionine-dependent methyltransferases"/>
    <property type="match status" value="1"/>
</dbReference>
<keyword evidence="6" id="KW-1185">Reference proteome</keyword>
<feature type="domain" description="Methyltransferase type 11" evidence="4">
    <location>
        <begin position="45"/>
        <end position="140"/>
    </location>
</feature>
<protein>
    <submittedName>
        <fullName evidence="5">Methyltransferase domain-containing protein</fullName>
    </submittedName>
</protein>
<dbReference type="InterPro" id="IPR023576">
    <property type="entry name" value="UbiE/COQ5_MeTrFase_CS"/>
</dbReference>
<dbReference type="PANTHER" id="PTHR43591:SF24">
    <property type="entry name" value="2-METHOXY-6-POLYPRENYL-1,4-BENZOQUINOL METHYLASE, MITOCHONDRIAL"/>
    <property type="match status" value="1"/>
</dbReference>
<sequence length="257" mass="28462">MNKHEQEIIDQFSKQAIPFTQVPGHLDAMQQLVELSGVSKTDGVLDVACGPGMVACEFAKLADRVEGIDLVEQMIEQARLRQVQEGLGNIAWKTGSVDALPYADDAFSIVITRYSFHHFLNPRAVLAEMVRVCRPGGTVLVADVSMPEDQVEAFNQMERLRDPSHTAALSDSAWAELLGDSGLSDLQHSRYTVDMELEAQLQASFPKAGDAEIIRELFRSDMGKNRMGVNARRKDDSIYYTYPIAIYTGTKPPIPCT</sequence>
<dbReference type="PROSITE" id="PS01184">
    <property type="entry name" value="UBIE_2"/>
    <property type="match status" value="1"/>
</dbReference>
<evidence type="ECO:0000256" key="1">
    <source>
        <dbReference type="ARBA" id="ARBA00022603"/>
    </source>
</evidence>